<dbReference type="Proteomes" id="UP000324222">
    <property type="component" value="Unassembled WGS sequence"/>
</dbReference>
<sequence length="345" mass="38312">MRSVVAAFWTSREKVGGSSEARLWQVLTKVFVSSCRAAAFLLAVAVIAGVLGNDSILVYDRYVKQEIHPKGEIYISLQVSSVVQCSAVCLVLSPPCEAFLLRNEDSTVENQFATKKQVCIVYKTFETSDESTAGQGEAVYIRPQIVTQTTTTPEPVVTTTPMPRSEYEELDIRENFDKTEDDCSSDKAIAALVLTSGDETMSNLDYFECRRIIYPDKMNIDNKDEEFVMTEVPNDKVCTENRVLVAFEASDIDGNSLKRWENPKSMKGICHKITNFNVSSDACEIVGVSSDPWIGADHLDSLTWNTTIYCPQGTLAVGMTRETLSVDSITFKITSLKCCTITFIQ</sequence>
<name>A0A5B7CM80_PORTR</name>
<accession>A0A5B7CM80</accession>
<reference evidence="2 3" key="1">
    <citation type="submission" date="2019-05" db="EMBL/GenBank/DDBJ databases">
        <title>Another draft genome of Portunus trituberculatus and its Hox gene families provides insights of decapod evolution.</title>
        <authorList>
            <person name="Jeong J.-H."/>
            <person name="Song I."/>
            <person name="Kim S."/>
            <person name="Choi T."/>
            <person name="Kim D."/>
            <person name="Ryu S."/>
            <person name="Kim W."/>
        </authorList>
    </citation>
    <scope>NUCLEOTIDE SEQUENCE [LARGE SCALE GENOMIC DNA]</scope>
    <source>
        <tissue evidence="2">Muscle</tissue>
    </source>
</reference>
<comment type="caution">
    <text evidence="2">The sequence shown here is derived from an EMBL/GenBank/DDBJ whole genome shotgun (WGS) entry which is preliminary data.</text>
</comment>
<dbReference type="EMBL" id="VSRR010000131">
    <property type="protein sequence ID" value="MPC10802.1"/>
    <property type="molecule type" value="Genomic_DNA"/>
</dbReference>
<dbReference type="AlphaFoldDB" id="A0A5B7CM80"/>
<gene>
    <name evidence="2" type="ORF">E2C01_003442</name>
</gene>
<organism evidence="2 3">
    <name type="scientific">Portunus trituberculatus</name>
    <name type="common">Swimming crab</name>
    <name type="synonym">Neptunus trituberculatus</name>
    <dbReference type="NCBI Taxonomy" id="210409"/>
    <lineage>
        <taxon>Eukaryota</taxon>
        <taxon>Metazoa</taxon>
        <taxon>Ecdysozoa</taxon>
        <taxon>Arthropoda</taxon>
        <taxon>Crustacea</taxon>
        <taxon>Multicrustacea</taxon>
        <taxon>Malacostraca</taxon>
        <taxon>Eumalacostraca</taxon>
        <taxon>Eucarida</taxon>
        <taxon>Decapoda</taxon>
        <taxon>Pleocyemata</taxon>
        <taxon>Brachyura</taxon>
        <taxon>Eubrachyura</taxon>
        <taxon>Portunoidea</taxon>
        <taxon>Portunidae</taxon>
        <taxon>Portuninae</taxon>
        <taxon>Portunus</taxon>
    </lineage>
</organism>
<evidence type="ECO:0000256" key="1">
    <source>
        <dbReference type="SAM" id="Phobius"/>
    </source>
</evidence>
<keyword evidence="1" id="KW-1133">Transmembrane helix</keyword>
<evidence type="ECO:0000313" key="3">
    <source>
        <dbReference type="Proteomes" id="UP000324222"/>
    </source>
</evidence>
<proteinExistence type="predicted"/>
<protein>
    <submittedName>
        <fullName evidence="2">Uncharacterized protein</fullName>
    </submittedName>
</protein>
<keyword evidence="3" id="KW-1185">Reference proteome</keyword>
<evidence type="ECO:0000313" key="2">
    <source>
        <dbReference type="EMBL" id="MPC10802.1"/>
    </source>
</evidence>
<feature type="transmembrane region" description="Helical" evidence="1">
    <location>
        <begin position="30"/>
        <end position="52"/>
    </location>
</feature>
<keyword evidence="1" id="KW-0812">Transmembrane</keyword>
<keyword evidence="1" id="KW-0472">Membrane</keyword>